<evidence type="ECO:0000259" key="5">
    <source>
        <dbReference type="Pfam" id="PF25975"/>
    </source>
</evidence>
<sequence>MKKFSLFSSIFSPLLAAALTLSTTAIAFAHVGHGDEFQATGGIERVKVNAPTDKQLGIEVKAIAPEVVSGKAVLIPMTALVDVDGKQLVFVQYENFYEPVPVKTGSSKGDLIEITEGLSVGEKLVTQGSLTLYAESRKTKPTNTAASPSAAPITKTDATVTNTSANNTPANNTTANNTAASNSTEGEFPIMQASIVGGGALLVATGVIAFTATRGKGKKGDS</sequence>
<dbReference type="InterPro" id="IPR051909">
    <property type="entry name" value="MFP_Cation_Efflux"/>
</dbReference>
<evidence type="ECO:0000256" key="3">
    <source>
        <dbReference type="SAM" id="Phobius"/>
    </source>
</evidence>
<evidence type="ECO:0000313" key="6">
    <source>
        <dbReference type="EMBL" id="MEA5478585.1"/>
    </source>
</evidence>
<accession>A0ABU5TJS8</accession>
<organism evidence="6 7">
    <name type="scientific">Pseudanabaena galeata UHCC 0370</name>
    <dbReference type="NCBI Taxonomy" id="3110310"/>
    <lineage>
        <taxon>Bacteria</taxon>
        <taxon>Bacillati</taxon>
        <taxon>Cyanobacteriota</taxon>
        <taxon>Cyanophyceae</taxon>
        <taxon>Pseudanabaenales</taxon>
        <taxon>Pseudanabaenaceae</taxon>
        <taxon>Pseudanabaena</taxon>
    </lineage>
</organism>
<gene>
    <name evidence="6" type="ORF">VB774_13230</name>
</gene>
<keyword evidence="1" id="KW-0813">Transport</keyword>
<feature type="transmembrane region" description="Helical" evidence="3">
    <location>
        <begin position="190"/>
        <end position="212"/>
    </location>
</feature>
<keyword evidence="3" id="KW-1133">Transmembrane helix</keyword>
<keyword evidence="4" id="KW-0732">Signal</keyword>
<proteinExistence type="predicted"/>
<feature type="signal peptide" evidence="4">
    <location>
        <begin position="1"/>
        <end position="29"/>
    </location>
</feature>
<dbReference type="Gene3D" id="2.40.420.20">
    <property type="match status" value="1"/>
</dbReference>
<dbReference type="Pfam" id="PF25975">
    <property type="entry name" value="CzcB_C"/>
    <property type="match status" value="1"/>
</dbReference>
<dbReference type="EMBL" id="JAYGIE010000076">
    <property type="protein sequence ID" value="MEA5478585.1"/>
    <property type="molecule type" value="Genomic_DNA"/>
</dbReference>
<feature type="compositionally biased region" description="Low complexity" evidence="2">
    <location>
        <begin position="141"/>
        <end position="182"/>
    </location>
</feature>
<dbReference type="InterPro" id="IPR058649">
    <property type="entry name" value="CzcB_C"/>
</dbReference>
<evidence type="ECO:0000256" key="1">
    <source>
        <dbReference type="ARBA" id="ARBA00022448"/>
    </source>
</evidence>
<keyword evidence="3" id="KW-0472">Membrane</keyword>
<name>A0ABU5TJS8_9CYAN</name>
<dbReference type="RefSeq" id="WP_323262050.1">
    <property type="nucleotide sequence ID" value="NZ_JAYGIE010000076.1"/>
</dbReference>
<evidence type="ECO:0000256" key="4">
    <source>
        <dbReference type="SAM" id="SignalP"/>
    </source>
</evidence>
<comment type="caution">
    <text evidence="6">The sequence shown here is derived from an EMBL/GenBank/DDBJ whole genome shotgun (WGS) entry which is preliminary data.</text>
</comment>
<feature type="domain" description="CzcB-like C-terminal circularly permuted SH3-like" evidence="5">
    <location>
        <begin position="73"/>
        <end position="132"/>
    </location>
</feature>
<feature type="chain" id="PRO_5046826573" evidence="4">
    <location>
        <begin position="30"/>
        <end position="222"/>
    </location>
</feature>
<dbReference type="PANTHER" id="PTHR30097">
    <property type="entry name" value="CATION EFFLUX SYSTEM PROTEIN CUSB"/>
    <property type="match status" value="1"/>
</dbReference>
<keyword evidence="7" id="KW-1185">Reference proteome</keyword>
<protein>
    <submittedName>
        <fullName evidence="6">Cobalt transporter</fullName>
    </submittedName>
</protein>
<dbReference type="Proteomes" id="UP001301388">
    <property type="component" value="Unassembled WGS sequence"/>
</dbReference>
<dbReference type="PANTHER" id="PTHR30097:SF4">
    <property type="entry name" value="SLR6042 PROTEIN"/>
    <property type="match status" value="1"/>
</dbReference>
<evidence type="ECO:0000256" key="2">
    <source>
        <dbReference type="SAM" id="MobiDB-lite"/>
    </source>
</evidence>
<reference evidence="6 7" key="1">
    <citation type="submission" date="2023-12" db="EMBL/GenBank/DDBJ databases">
        <title>Baltic Sea Cyanobacteria.</title>
        <authorList>
            <person name="Delbaje E."/>
            <person name="Fewer D.P."/>
            <person name="Shishido T.K."/>
        </authorList>
    </citation>
    <scope>NUCLEOTIDE SEQUENCE [LARGE SCALE GENOMIC DNA]</scope>
    <source>
        <strain evidence="6 7">UHCC 0370</strain>
    </source>
</reference>
<keyword evidence="3" id="KW-0812">Transmembrane</keyword>
<evidence type="ECO:0000313" key="7">
    <source>
        <dbReference type="Proteomes" id="UP001301388"/>
    </source>
</evidence>
<feature type="region of interest" description="Disordered" evidence="2">
    <location>
        <begin position="136"/>
        <end position="182"/>
    </location>
</feature>